<evidence type="ECO:0000256" key="11">
    <source>
        <dbReference type="HAMAP-Rule" id="MF_03046"/>
    </source>
</evidence>
<evidence type="ECO:0000256" key="5">
    <source>
        <dbReference type="ARBA" id="ARBA00022927"/>
    </source>
</evidence>
<dbReference type="GO" id="GO:0071819">
    <property type="term" value="C:DUBm complex"/>
    <property type="evidence" value="ECO:0007669"/>
    <property type="project" value="UniProtKB-UniRule"/>
</dbReference>
<dbReference type="InterPro" id="IPR038212">
    <property type="entry name" value="TF_EnY2_sf"/>
</dbReference>
<protein>
    <recommendedName>
        <fullName evidence="11">Transcription and mRNA export factor ENY2</fullName>
    </recommendedName>
    <alternativeName>
        <fullName evidence="11">Enhancer of yellow 2 transcription factor homolog</fullName>
    </alternativeName>
</protein>
<evidence type="ECO:0000256" key="4">
    <source>
        <dbReference type="ARBA" id="ARBA00022853"/>
    </source>
</evidence>
<evidence type="ECO:0000256" key="9">
    <source>
        <dbReference type="ARBA" id="ARBA00023163"/>
    </source>
</evidence>
<dbReference type="GO" id="GO:0005654">
    <property type="term" value="C:nucleoplasm"/>
    <property type="evidence" value="ECO:0007669"/>
    <property type="project" value="UniProtKB-SubCell"/>
</dbReference>
<dbReference type="GO" id="GO:0000124">
    <property type="term" value="C:SAGA complex"/>
    <property type="evidence" value="ECO:0007669"/>
    <property type="project" value="UniProtKB-UniRule"/>
</dbReference>
<proteinExistence type="inferred from homology"/>
<keyword evidence="13" id="KW-1185">Reference proteome</keyword>
<dbReference type="GO" id="GO:0005643">
    <property type="term" value="C:nuclear pore"/>
    <property type="evidence" value="ECO:0007669"/>
    <property type="project" value="UniProtKB-UniRule"/>
</dbReference>
<evidence type="ECO:0000313" key="13">
    <source>
        <dbReference type="Proteomes" id="UP000243579"/>
    </source>
</evidence>
<keyword evidence="3 11" id="KW-0509">mRNA transport</keyword>
<dbReference type="Pfam" id="PF10163">
    <property type="entry name" value="EnY2"/>
    <property type="match status" value="1"/>
</dbReference>
<evidence type="ECO:0000256" key="8">
    <source>
        <dbReference type="ARBA" id="ARBA00023159"/>
    </source>
</evidence>
<dbReference type="AlphaFoldDB" id="A0A1V9YWV7"/>
<dbReference type="PANTHER" id="PTHR12514">
    <property type="entry name" value="ENHANCER OF YELLOW 2 TRANSCRIPTION FACTOR"/>
    <property type="match status" value="1"/>
</dbReference>
<evidence type="ECO:0000313" key="12">
    <source>
        <dbReference type="EMBL" id="OQR90304.1"/>
    </source>
</evidence>
<comment type="function">
    <text evidence="11">Involved in mRNA export coupled transcription activation by association with both the TREX-2 and the SAGA complexes. The transcription regulatory histone acetylation (HAT) complex SAGA is a multiprotein complex that activates transcription by remodeling chromatin and mediating histone acetylation and deubiquitination. Within the SAGA complex, participates to a subcomplex that specifically deubiquitinates histones. The SAGA complex is recruited to specific gene promoters by activators, where it is required for transcription. The TREX-2 complex functions in docking export-competent ribonucleoprotein particles (mRNPs) to the nuclear entrance of the nuclear pore complex (nuclear basket). TREX-2 participates in mRNA export and accurate chromatin positioning in the nucleus by tethering genes to the nuclear periphery.</text>
</comment>
<keyword evidence="4 11" id="KW-0156">Chromatin regulator</keyword>
<dbReference type="Gene3D" id="1.10.246.140">
    <property type="match status" value="1"/>
</dbReference>
<dbReference type="GO" id="GO:0006325">
    <property type="term" value="P:chromatin organization"/>
    <property type="evidence" value="ECO:0007669"/>
    <property type="project" value="UniProtKB-KW"/>
</dbReference>
<dbReference type="InterPro" id="IPR018783">
    <property type="entry name" value="TF_ENY2"/>
</dbReference>
<keyword evidence="7 11" id="KW-0805">Transcription regulation</keyword>
<keyword evidence="5 11" id="KW-0653">Protein transport</keyword>
<sequence>MANVCVHELHESLQKDLREHDGLWKARTYDYRKKTDEQVKETINQRLVESGEKERLKETLRQKLVECGWRDEMRTYCKELIRTKGIDQITVEDLVEEITPKGRAAVPDSIKADMLARIRLFLETSSQAPKTT</sequence>
<dbReference type="STRING" id="1202772.A0A1V9YWV7"/>
<evidence type="ECO:0000256" key="2">
    <source>
        <dbReference type="ARBA" id="ARBA00022448"/>
    </source>
</evidence>
<keyword evidence="10 11" id="KW-0539">Nucleus</keyword>
<evidence type="ECO:0000256" key="1">
    <source>
        <dbReference type="ARBA" id="ARBA00004642"/>
    </source>
</evidence>
<dbReference type="FunFam" id="1.10.246.140:FF:000001">
    <property type="entry name" value="Transcription and mRNA export factor ENY2"/>
    <property type="match status" value="1"/>
</dbReference>
<comment type="similarity">
    <text evidence="11">Belongs to the ENY2 family.</text>
</comment>
<name>A0A1V9YWV7_ACHHY</name>
<evidence type="ECO:0000256" key="7">
    <source>
        <dbReference type="ARBA" id="ARBA00023015"/>
    </source>
</evidence>
<comment type="subcellular location">
    <subcellularLocation>
        <location evidence="1 11">Nucleus</location>
        <location evidence="1 11">Nucleoplasm</location>
    </subcellularLocation>
</comment>
<dbReference type="OrthoDB" id="6221744at2759"/>
<evidence type="ECO:0000256" key="3">
    <source>
        <dbReference type="ARBA" id="ARBA00022816"/>
    </source>
</evidence>
<dbReference type="GO" id="GO:0015031">
    <property type="term" value="P:protein transport"/>
    <property type="evidence" value="ECO:0007669"/>
    <property type="project" value="UniProtKB-KW"/>
</dbReference>
<dbReference type="EMBL" id="JNBR01000640">
    <property type="protein sequence ID" value="OQR90304.1"/>
    <property type="molecule type" value="Genomic_DNA"/>
</dbReference>
<accession>A0A1V9YWV7</accession>
<keyword evidence="2 11" id="KW-0813">Transport</keyword>
<evidence type="ECO:0000256" key="6">
    <source>
        <dbReference type="ARBA" id="ARBA00023010"/>
    </source>
</evidence>
<gene>
    <name evidence="12" type="ORF">ACHHYP_05635</name>
</gene>
<dbReference type="GO" id="GO:0070390">
    <property type="term" value="C:transcription export complex 2"/>
    <property type="evidence" value="ECO:0007669"/>
    <property type="project" value="UniProtKB-UniRule"/>
</dbReference>
<organism evidence="12 13">
    <name type="scientific">Achlya hypogyna</name>
    <name type="common">Oomycete</name>
    <name type="synonym">Protoachlya hypogyna</name>
    <dbReference type="NCBI Taxonomy" id="1202772"/>
    <lineage>
        <taxon>Eukaryota</taxon>
        <taxon>Sar</taxon>
        <taxon>Stramenopiles</taxon>
        <taxon>Oomycota</taxon>
        <taxon>Saprolegniomycetes</taxon>
        <taxon>Saprolegniales</taxon>
        <taxon>Achlyaceae</taxon>
        <taxon>Achlya</taxon>
    </lineage>
</organism>
<dbReference type="HAMAP" id="MF_03046">
    <property type="entry name" value="ENY2_Sus1"/>
    <property type="match status" value="1"/>
</dbReference>
<dbReference type="GO" id="GO:0006406">
    <property type="term" value="P:mRNA export from nucleus"/>
    <property type="evidence" value="ECO:0007669"/>
    <property type="project" value="UniProtKB-UniRule"/>
</dbReference>
<comment type="caution">
    <text evidence="12">The sequence shown here is derived from an EMBL/GenBank/DDBJ whole genome shotgun (WGS) entry which is preliminary data.</text>
</comment>
<evidence type="ECO:0000256" key="10">
    <source>
        <dbReference type="ARBA" id="ARBA00023242"/>
    </source>
</evidence>
<keyword evidence="6 11" id="KW-0811">Translocation</keyword>
<comment type="subunit">
    <text evidence="11">Component of the nuclear pore complex (NPC)-associated TREX-2 complex (transcription and export complex 2). Component of the SAGA transcription coactivator-HAT complex. Within the SAGA complex, participates to a subcomplex of SAGA called the DUB module (deubiquitination module).</text>
</comment>
<dbReference type="GO" id="GO:0003713">
    <property type="term" value="F:transcription coactivator activity"/>
    <property type="evidence" value="ECO:0007669"/>
    <property type="project" value="UniProtKB-UniRule"/>
</dbReference>
<dbReference type="Proteomes" id="UP000243579">
    <property type="component" value="Unassembled WGS sequence"/>
</dbReference>
<reference evidence="12 13" key="1">
    <citation type="journal article" date="2014" name="Genome Biol. Evol.">
        <title>The secreted proteins of Achlya hypogyna and Thraustotheca clavata identify the ancestral oomycete secretome and reveal gene acquisitions by horizontal gene transfer.</title>
        <authorList>
            <person name="Misner I."/>
            <person name="Blouin N."/>
            <person name="Leonard G."/>
            <person name="Richards T.A."/>
            <person name="Lane C.E."/>
        </authorList>
    </citation>
    <scope>NUCLEOTIDE SEQUENCE [LARGE SCALE GENOMIC DNA]</scope>
    <source>
        <strain evidence="12 13">ATCC 48635</strain>
    </source>
</reference>
<keyword evidence="9 11" id="KW-0804">Transcription</keyword>
<dbReference type="GO" id="GO:0006368">
    <property type="term" value="P:transcription elongation by RNA polymerase II"/>
    <property type="evidence" value="ECO:0007669"/>
    <property type="project" value="UniProtKB-UniRule"/>
</dbReference>
<keyword evidence="8 11" id="KW-0010">Activator</keyword>